<dbReference type="RefSeq" id="WP_119410862.1">
    <property type="nucleotide sequence ID" value="NZ_CP032869.1"/>
</dbReference>
<evidence type="ECO:0000259" key="1">
    <source>
        <dbReference type="Pfam" id="PF12867"/>
    </source>
</evidence>
<reference evidence="2 3" key="1">
    <citation type="submission" date="2018-10" db="EMBL/GenBank/DDBJ databases">
        <title>Genome sequencing of Mucilaginibacter sp. HYN0043.</title>
        <authorList>
            <person name="Kim M."/>
            <person name="Yi H."/>
        </authorList>
    </citation>
    <scope>NUCLEOTIDE SEQUENCE [LARGE SCALE GENOMIC DNA]</scope>
    <source>
        <strain evidence="2 3">HYN0043</strain>
    </source>
</reference>
<dbReference type="InterPro" id="IPR024775">
    <property type="entry name" value="DinB-like"/>
</dbReference>
<evidence type="ECO:0000313" key="3">
    <source>
        <dbReference type="Proteomes" id="UP000270046"/>
    </source>
</evidence>
<dbReference type="Gene3D" id="1.20.120.450">
    <property type="entry name" value="dinb family like domain"/>
    <property type="match status" value="1"/>
</dbReference>
<dbReference type="EMBL" id="CP032869">
    <property type="protein sequence ID" value="AYL97289.1"/>
    <property type="molecule type" value="Genomic_DNA"/>
</dbReference>
<organism evidence="2 3">
    <name type="scientific">Mucilaginibacter celer</name>
    <dbReference type="NCBI Taxonomy" id="2305508"/>
    <lineage>
        <taxon>Bacteria</taxon>
        <taxon>Pseudomonadati</taxon>
        <taxon>Bacteroidota</taxon>
        <taxon>Sphingobacteriia</taxon>
        <taxon>Sphingobacteriales</taxon>
        <taxon>Sphingobacteriaceae</taxon>
        <taxon>Mucilaginibacter</taxon>
    </lineage>
</organism>
<dbReference type="InterPro" id="IPR034660">
    <property type="entry name" value="DinB/YfiT-like"/>
</dbReference>
<proteinExistence type="predicted"/>
<dbReference type="OrthoDB" id="4295522at2"/>
<evidence type="ECO:0000313" key="2">
    <source>
        <dbReference type="EMBL" id="AYL97289.1"/>
    </source>
</evidence>
<sequence length="157" mass="18389">MISERFECEILRASRTRLLQLIETTDYEILFKIPEGFNNNIIWQIGHCITSQQRHMYMRSGLPMHISEAFEESFKIGSSPRSWKIMPNVNEVKDLLIDTVNQLESDLESKLFVNYQPFELPIGFQVKNHIEALQAANYHEAEHSGKVFTYLKLLLKE</sequence>
<dbReference type="KEGG" id="muh:HYN43_019120"/>
<dbReference type="Proteomes" id="UP000270046">
    <property type="component" value="Chromosome"/>
</dbReference>
<keyword evidence="3" id="KW-1185">Reference proteome</keyword>
<accession>A0A494VS65</accession>
<gene>
    <name evidence="2" type="ORF">HYN43_019120</name>
</gene>
<name>A0A494VS65_9SPHI</name>
<protein>
    <submittedName>
        <fullName evidence="2">DinB family protein</fullName>
    </submittedName>
</protein>
<dbReference type="AlphaFoldDB" id="A0A494VS65"/>
<dbReference type="Pfam" id="PF12867">
    <property type="entry name" value="DinB_2"/>
    <property type="match status" value="1"/>
</dbReference>
<dbReference type="SUPFAM" id="SSF109854">
    <property type="entry name" value="DinB/YfiT-like putative metalloenzymes"/>
    <property type="match status" value="1"/>
</dbReference>
<feature type="domain" description="DinB-like" evidence="1">
    <location>
        <begin position="11"/>
        <end position="144"/>
    </location>
</feature>